<dbReference type="EMBL" id="UZAN01003475">
    <property type="protein sequence ID" value="VDP29572.1"/>
    <property type="molecule type" value="Genomic_DNA"/>
</dbReference>
<sequence>MRIHRCSRHRTLHGPPPSTPKGFWDLDISDDEPHNPTEEEEKKLIVGHNRSTRRRLAQLSKSSGTSTASSV</sequence>
<evidence type="ECO:0000313" key="3">
    <source>
        <dbReference type="Proteomes" id="UP000272942"/>
    </source>
</evidence>
<feature type="compositionally biased region" description="Basic residues" evidence="1">
    <location>
        <begin position="1"/>
        <end position="12"/>
    </location>
</feature>
<evidence type="ECO:0000256" key="1">
    <source>
        <dbReference type="SAM" id="MobiDB-lite"/>
    </source>
</evidence>
<accession>A0A183A1J3</accession>
<name>A0A183A1J3_9TREM</name>
<reference evidence="2 3" key="2">
    <citation type="submission" date="2018-11" db="EMBL/GenBank/DDBJ databases">
        <authorList>
            <consortium name="Pathogen Informatics"/>
        </authorList>
    </citation>
    <scope>NUCLEOTIDE SEQUENCE [LARGE SCALE GENOMIC DNA]</scope>
    <source>
        <strain evidence="2 3">Egypt</strain>
    </source>
</reference>
<evidence type="ECO:0000313" key="4">
    <source>
        <dbReference type="WBParaSite" id="ECPE_0000082801-mRNA-1"/>
    </source>
</evidence>
<organism evidence="4">
    <name type="scientific">Echinostoma caproni</name>
    <dbReference type="NCBI Taxonomy" id="27848"/>
    <lineage>
        <taxon>Eukaryota</taxon>
        <taxon>Metazoa</taxon>
        <taxon>Spiralia</taxon>
        <taxon>Lophotrochozoa</taxon>
        <taxon>Platyhelminthes</taxon>
        <taxon>Trematoda</taxon>
        <taxon>Digenea</taxon>
        <taxon>Plagiorchiida</taxon>
        <taxon>Echinostomata</taxon>
        <taxon>Echinostomatoidea</taxon>
        <taxon>Echinostomatidae</taxon>
        <taxon>Echinostoma</taxon>
    </lineage>
</organism>
<keyword evidence="3" id="KW-1185">Reference proteome</keyword>
<gene>
    <name evidence="2" type="ORF">ECPE_LOCUS828</name>
</gene>
<reference evidence="4" key="1">
    <citation type="submission" date="2016-06" db="UniProtKB">
        <authorList>
            <consortium name="WormBaseParasite"/>
        </authorList>
    </citation>
    <scope>IDENTIFICATION</scope>
</reference>
<proteinExistence type="predicted"/>
<dbReference type="WBParaSite" id="ECPE_0000082801-mRNA-1">
    <property type="protein sequence ID" value="ECPE_0000082801-mRNA-1"/>
    <property type="gene ID" value="ECPE_0000082801"/>
</dbReference>
<dbReference type="AlphaFoldDB" id="A0A183A1J3"/>
<dbReference type="OrthoDB" id="5801062at2759"/>
<feature type="region of interest" description="Disordered" evidence="1">
    <location>
        <begin position="1"/>
        <end position="71"/>
    </location>
</feature>
<dbReference type="GO" id="GO:0005634">
    <property type="term" value="C:nucleus"/>
    <property type="evidence" value="ECO:0007669"/>
    <property type="project" value="UniProtKB-SubCell"/>
</dbReference>
<protein>
    <submittedName>
        <fullName evidence="4">SAE2 domain-containing protein</fullName>
    </submittedName>
</protein>
<dbReference type="Proteomes" id="UP000272942">
    <property type="component" value="Unassembled WGS sequence"/>
</dbReference>
<evidence type="ECO:0000313" key="2">
    <source>
        <dbReference type="EMBL" id="VDP29572.1"/>
    </source>
</evidence>
<feature type="compositionally biased region" description="Low complexity" evidence="1">
    <location>
        <begin position="60"/>
        <end position="71"/>
    </location>
</feature>
<dbReference type="GO" id="GO:0006281">
    <property type="term" value="P:DNA repair"/>
    <property type="evidence" value="ECO:0007669"/>
    <property type="project" value="InterPro"/>
</dbReference>
<feature type="compositionally biased region" description="Basic and acidic residues" evidence="1">
    <location>
        <begin position="31"/>
        <end position="44"/>
    </location>
</feature>